<evidence type="ECO:0000256" key="5">
    <source>
        <dbReference type="ARBA" id="ARBA00012792"/>
    </source>
</evidence>
<dbReference type="FunFam" id="1.10.1060.10:FF:000001">
    <property type="entry name" value="Succinate dehydrogenase iron-sulfur subunit SdhB"/>
    <property type="match status" value="1"/>
</dbReference>
<accession>A0A0D2JPA7</accession>
<keyword evidence="15" id="KW-0411">Iron-sulfur</keyword>
<evidence type="ECO:0000256" key="15">
    <source>
        <dbReference type="ARBA" id="ARBA00023014"/>
    </source>
</evidence>
<feature type="domain" description="4Fe-4S ferredoxin-type" evidence="19">
    <location>
        <begin position="138"/>
        <end position="168"/>
    </location>
</feature>
<evidence type="ECO:0000256" key="3">
    <source>
        <dbReference type="ARBA" id="ARBA00004894"/>
    </source>
</evidence>
<dbReference type="GO" id="GO:0008177">
    <property type="term" value="F:succinate dehydrogenase (quinone) activity"/>
    <property type="evidence" value="ECO:0007669"/>
    <property type="project" value="UniProtKB-EC"/>
</dbReference>
<evidence type="ECO:0000256" key="13">
    <source>
        <dbReference type="ARBA" id="ARBA00023002"/>
    </source>
</evidence>
<dbReference type="PANTHER" id="PTHR11921">
    <property type="entry name" value="SUCCINATE DEHYDROGENASE IRON-SULFUR PROTEIN"/>
    <property type="match status" value="1"/>
</dbReference>
<dbReference type="InterPro" id="IPR012675">
    <property type="entry name" value="Beta-grasp_dom_sf"/>
</dbReference>
<dbReference type="FunCoup" id="A0A0D2JPA7">
    <property type="interactions" value="451"/>
</dbReference>
<keyword evidence="7" id="KW-0813">Transport</keyword>
<keyword evidence="9" id="KW-0816">Tricarboxylic acid cycle</keyword>
<dbReference type="EMBL" id="AZAC01000056">
    <property type="protein sequence ID" value="KIX11320.1"/>
    <property type="molecule type" value="Genomic_DNA"/>
</dbReference>
<reference evidence="20 21" key="1">
    <citation type="submission" date="2013-11" db="EMBL/GenBank/DDBJ databases">
        <title>Metagenomic analysis of a methanogenic consortium involved in long chain n-alkane degradation.</title>
        <authorList>
            <person name="Davidova I.A."/>
            <person name="Callaghan A.V."/>
            <person name="Wawrik B."/>
            <person name="Pruitt S."/>
            <person name="Marks C."/>
            <person name="Duncan K.E."/>
            <person name="Suflita J.M."/>
        </authorList>
    </citation>
    <scope>NUCLEOTIDE SEQUENCE [LARGE SCALE GENOMIC DNA]</scope>
    <source>
        <strain evidence="20 21">SPR</strain>
    </source>
</reference>
<dbReference type="InterPro" id="IPR036010">
    <property type="entry name" value="2Fe-2S_ferredoxin-like_sf"/>
</dbReference>
<dbReference type="GO" id="GO:0022904">
    <property type="term" value="P:respiratory electron transport chain"/>
    <property type="evidence" value="ECO:0007669"/>
    <property type="project" value="TreeGrafter"/>
</dbReference>
<dbReference type="Pfam" id="PF13183">
    <property type="entry name" value="Fer4_8"/>
    <property type="match status" value="1"/>
</dbReference>
<evidence type="ECO:0000256" key="16">
    <source>
        <dbReference type="ARBA" id="ARBA00023291"/>
    </source>
</evidence>
<keyword evidence="8" id="KW-0004">4Fe-4S</keyword>
<evidence type="ECO:0000256" key="12">
    <source>
        <dbReference type="ARBA" id="ARBA00022982"/>
    </source>
</evidence>
<comment type="cofactor">
    <cofactor evidence="2">
        <name>[4Fe-4S] cluster</name>
        <dbReference type="ChEBI" id="CHEBI:49883"/>
    </cofactor>
</comment>
<comment type="catalytic activity">
    <reaction evidence="18">
        <text>a quinone + succinate = fumarate + a quinol</text>
        <dbReference type="Rhea" id="RHEA:40523"/>
        <dbReference type="ChEBI" id="CHEBI:24646"/>
        <dbReference type="ChEBI" id="CHEBI:29806"/>
        <dbReference type="ChEBI" id="CHEBI:30031"/>
        <dbReference type="ChEBI" id="CHEBI:132124"/>
        <dbReference type="EC" id="1.3.5.1"/>
    </reaction>
</comment>
<dbReference type="PANTHER" id="PTHR11921:SF29">
    <property type="entry name" value="SUCCINATE DEHYDROGENASE [UBIQUINONE] IRON-SULFUR SUBUNIT, MITOCHONDRIAL"/>
    <property type="match status" value="1"/>
</dbReference>
<dbReference type="InterPro" id="IPR017900">
    <property type="entry name" value="4Fe4S_Fe_S_CS"/>
</dbReference>
<evidence type="ECO:0000256" key="8">
    <source>
        <dbReference type="ARBA" id="ARBA00022485"/>
    </source>
</evidence>
<evidence type="ECO:0000256" key="7">
    <source>
        <dbReference type="ARBA" id="ARBA00022448"/>
    </source>
</evidence>
<gene>
    <name evidence="20" type="primary">sdhB</name>
    <name evidence="20" type="ORF">X474_23680</name>
</gene>
<evidence type="ECO:0000256" key="18">
    <source>
        <dbReference type="ARBA" id="ARBA00049220"/>
    </source>
</evidence>
<dbReference type="InterPro" id="IPR050573">
    <property type="entry name" value="SDH/FRD_Iron-Sulfur"/>
</dbReference>
<organism evidence="20 21">
    <name type="scientific">Dethiosulfatarculus sandiegensis</name>
    <dbReference type="NCBI Taxonomy" id="1429043"/>
    <lineage>
        <taxon>Bacteria</taxon>
        <taxon>Pseudomonadati</taxon>
        <taxon>Thermodesulfobacteriota</taxon>
        <taxon>Desulfarculia</taxon>
        <taxon>Desulfarculales</taxon>
        <taxon>Desulfarculaceae</taxon>
        <taxon>Dethiosulfatarculus</taxon>
    </lineage>
</organism>
<evidence type="ECO:0000256" key="9">
    <source>
        <dbReference type="ARBA" id="ARBA00022532"/>
    </source>
</evidence>
<evidence type="ECO:0000313" key="21">
    <source>
        <dbReference type="Proteomes" id="UP000032233"/>
    </source>
</evidence>
<evidence type="ECO:0000256" key="2">
    <source>
        <dbReference type="ARBA" id="ARBA00001966"/>
    </source>
</evidence>
<dbReference type="EC" id="1.3.5.1" evidence="5"/>
<dbReference type="GO" id="GO:0051539">
    <property type="term" value="F:4 iron, 4 sulfur cluster binding"/>
    <property type="evidence" value="ECO:0007669"/>
    <property type="project" value="UniProtKB-KW"/>
</dbReference>
<evidence type="ECO:0000259" key="19">
    <source>
        <dbReference type="PROSITE" id="PS51379"/>
    </source>
</evidence>
<keyword evidence="11" id="KW-0479">Metal-binding</keyword>
<dbReference type="Proteomes" id="UP000032233">
    <property type="component" value="Unassembled WGS sequence"/>
</dbReference>
<sequence>MDTVTFTILRYDPEKGSKPYYQDFEVKLNKPGMMILDGLNQIRWEQDGTLAFRRSCREGVCGSDGINVNGANMLTCVTHIEEVVKNGKLVIQPLPGMALVKDLVVDLSDFLQKYFLVKPYLISKTPAPARERLQSPEDRKKLDGLYECILCGCCSSSCPSYWADPEYLGPSALLNVWRFVEDSRDEGAEERLGLLDNRNGAWRCHTILNCIEACPKGLNPTQAIAGIKRALVERKF</sequence>
<dbReference type="GO" id="GO:0051538">
    <property type="term" value="F:3 iron, 4 sulfur cluster binding"/>
    <property type="evidence" value="ECO:0007669"/>
    <property type="project" value="UniProtKB-KW"/>
</dbReference>
<evidence type="ECO:0000256" key="1">
    <source>
        <dbReference type="ARBA" id="ARBA00001927"/>
    </source>
</evidence>
<dbReference type="RefSeq" id="WP_044351869.1">
    <property type="nucleotide sequence ID" value="NZ_AZAC01000056.1"/>
</dbReference>
<keyword evidence="12" id="KW-0249">Electron transport</keyword>
<dbReference type="InParanoid" id="A0A0D2JPA7"/>
<dbReference type="InterPro" id="IPR009051">
    <property type="entry name" value="Helical_ferredxn"/>
</dbReference>
<dbReference type="PATRIC" id="fig|1429043.3.peg.5008"/>
<dbReference type="InterPro" id="IPR004489">
    <property type="entry name" value="Succ_DH/fum_Rdtase_Fe-S"/>
</dbReference>
<keyword evidence="10" id="KW-0001">2Fe-2S</keyword>
<evidence type="ECO:0000256" key="17">
    <source>
        <dbReference type="ARBA" id="ARBA00034078"/>
    </source>
</evidence>
<dbReference type="SUPFAM" id="SSF54292">
    <property type="entry name" value="2Fe-2S ferredoxin-like"/>
    <property type="match status" value="1"/>
</dbReference>
<dbReference type="PROSITE" id="PS00198">
    <property type="entry name" value="4FE4S_FER_1"/>
    <property type="match status" value="1"/>
</dbReference>
<evidence type="ECO:0000256" key="10">
    <source>
        <dbReference type="ARBA" id="ARBA00022714"/>
    </source>
</evidence>
<dbReference type="GO" id="GO:0046872">
    <property type="term" value="F:metal ion binding"/>
    <property type="evidence" value="ECO:0007669"/>
    <property type="project" value="UniProtKB-KW"/>
</dbReference>
<proteinExistence type="inferred from homology"/>
<dbReference type="NCBIfam" id="TIGR00384">
    <property type="entry name" value="dhsB"/>
    <property type="match status" value="1"/>
</dbReference>
<dbReference type="Gene3D" id="1.10.1060.10">
    <property type="entry name" value="Alpha-helical ferredoxin"/>
    <property type="match status" value="1"/>
</dbReference>
<evidence type="ECO:0000313" key="20">
    <source>
        <dbReference type="EMBL" id="KIX11320.1"/>
    </source>
</evidence>
<keyword evidence="13" id="KW-0560">Oxidoreductase</keyword>
<evidence type="ECO:0000256" key="4">
    <source>
        <dbReference type="ARBA" id="ARBA00009433"/>
    </source>
</evidence>
<dbReference type="GO" id="GO:0006099">
    <property type="term" value="P:tricarboxylic acid cycle"/>
    <property type="evidence" value="ECO:0007669"/>
    <property type="project" value="UniProtKB-KW"/>
</dbReference>
<keyword evidence="16" id="KW-0003">3Fe-4S</keyword>
<comment type="cofactor">
    <cofactor evidence="1">
        <name>[3Fe-4S] cluster</name>
        <dbReference type="ChEBI" id="CHEBI:21137"/>
    </cofactor>
</comment>
<evidence type="ECO:0000256" key="11">
    <source>
        <dbReference type="ARBA" id="ARBA00022723"/>
    </source>
</evidence>
<dbReference type="Gene3D" id="3.10.20.30">
    <property type="match status" value="1"/>
</dbReference>
<dbReference type="InterPro" id="IPR025192">
    <property type="entry name" value="Succ_DH/fum_Rdtase_N"/>
</dbReference>
<dbReference type="InterPro" id="IPR017896">
    <property type="entry name" value="4Fe4S_Fe-S-bd"/>
</dbReference>
<dbReference type="NCBIfam" id="NF004616">
    <property type="entry name" value="PRK05950.1"/>
    <property type="match status" value="1"/>
</dbReference>
<name>A0A0D2JPA7_9BACT</name>
<evidence type="ECO:0000256" key="14">
    <source>
        <dbReference type="ARBA" id="ARBA00023004"/>
    </source>
</evidence>
<dbReference type="Pfam" id="PF13085">
    <property type="entry name" value="Fer2_3"/>
    <property type="match status" value="1"/>
</dbReference>
<comment type="pathway">
    <text evidence="3">Carbohydrate metabolism; tricarboxylic acid cycle; fumarate from succinate (bacterial route): step 1/1.</text>
</comment>
<dbReference type="OrthoDB" id="9770306at2"/>
<dbReference type="GO" id="GO:0009055">
    <property type="term" value="F:electron transfer activity"/>
    <property type="evidence" value="ECO:0007669"/>
    <property type="project" value="InterPro"/>
</dbReference>
<evidence type="ECO:0000256" key="6">
    <source>
        <dbReference type="ARBA" id="ARBA00022131"/>
    </source>
</evidence>
<dbReference type="AlphaFoldDB" id="A0A0D2JPA7"/>
<comment type="cofactor">
    <cofactor evidence="17">
        <name>[2Fe-2S] cluster</name>
        <dbReference type="ChEBI" id="CHEBI:190135"/>
    </cofactor>
</comment>
<keyword evidence="21" id="KW-1185">Reference proteome</keyword>
<dbReference type="STRING" id="1429043.X474_23680"/>
<keyword evidence="14" id="KW-0408">Iron</keyword>
<dbReference type="SUPFAM" id="SSF46548">
    <property type="entry name" value="alpha-helical ferredoxin"/>
    <property type="match status" value="1"/>
</dbReference>
<comment type="similarity">
    <text evidence="4">Belongs to the succinate dehydrogenase/fumarate reductase iron-sulfur protein family.</text>
</comment>
<dbReference type="PROSITE" id="PS51379">
    <property type="entry name" value="4FE4S_FER_2"/>
    <property type="match status" value="1"/>
</dbReference>
<protein>
    <recommendedName>
        <fullName evidence="6">Succinate dehydrogenase iron-sulfur subunit</fullName>
        <ecNumber evidence="5">1.3.5.1</ecNumber>
    </recommendedName>
</protein>
<dbReference type="GO" id="GO:0051537">
    <property type="term" value="F:2 iron, 2 sulfur cluster binding"/>
    <property type="evidence" value="ECO:0007669"/>
    <property type="project" value="UniProtKB-KW"/>
</dbReference>
<comment type="caution">
    <text evidence="20">The sequence shown here is derived from an EMBL/GenBank/DDBJ whole genome shotgun (WGS) entry which is preliminary data.</text>
</comment>